<proteinExistence type="predicted"/>
<dbReference type="EMBL" id="WACR01000017">
    <property type="protein sequence ID" value="KAB1061173.1"/>
    <property type="molecule type" value="Genomic_DNA"/>
</dbReference>
<name>A0A6N6M6L3_9FLAO</name>
<dbReference type="OrthoDB" id="1496052at2"/>
<reference evidence="1 2" key="1">
    <citation type="submission" date="2019-09" db="EMBL/GenBank/DDBJ databases">
        <title>Genomes of Cryomorphaceae.</title>
        <authorList>
            <person name="Bowman J.P."/>
        </authorList>
    </citation>
    <scope>NUCLEOTIDE SEQUENCE [LARGE SCALE GENOMIC DNA]</scope>
    <source>
        <strain evidence="1 2">KCTC 52047</strain>
    </source>
</reference>
<dbReference type="RefSeq" id="WP_151170202.1">
    <property type="nucleotide sequence ID" value="NZ_WACR01000017.1"/>
</dbReference>
<protein>
    <submittedName>
        <fullName evidence="1">Uncharacterized protein</fullName>
    </submittedName>
</protein>
<evidence type="ECO:0000313" key="1">
    <source>
        <dbReference type="EMBL" id="KAB1061173.1"/>
    </source>
</evidence>
<evidence type="ECO:0000313" key="2">
    <source>
        <dbReference type="Proteomes" id="UP000435357"/>
    </source>
</evidence>
<comment type="caution">
    <text evidence="1">The sequence shown here is derived from an EMBL/GenBank/DDBJ whole genome shotgun (WGS) entry which is preliminary data.</text>
</comment>
<accession>A0A6N6M6L3</accession>
<sequence>MKRIIWIVIIVVGLLALAYIGIEWVFNQPCDPPSKPDNVPASATWKGGCDGGSWIDIKRTEAANNFYIDVYNEYNGELKVGGIFELEENCSDHQYDIEQLRNSITAFDGEKIILSEKADGHYCTLLIQSQ</sequence>
<keyword evidence="2" id="KW-1185">Reference proteome</keyword>
<organism evidence="1 2">
    <name type="scientific">Salibacter halophilus</name>
    <dbReference type="NCBI Taxonomy" id="1803916"/>
    <lineage>
        <taxon>Bacteria</taxon>
        <taxon>Pseudomonadati</taxon>
        <taxon>Bacteroidota</taxon>
        <taxon>Flavobacteriia</taxon>
        <taxon>Flavobacteriales</taxon>
        <taxon>Salibacteraceae</taxon>
        <taxon>Salibacter</taxon>
    </lineage>
</organism>
<dbReference type="AlphaFoldDB" id="A0A6N6M6L3"/>
<gene>
    <name evidence="1" type="ORF">F3059_13580</name>
</gene>
<dbReference type="Proteomes" id="UP000435357">
    <property type="component" value="Unassembled WGS sequence"/>
</dbReference>